<evidence type="ECO:0000256" key="1">
    <source>
        <dbReference type="ARBA" id="ARBA00022603"/>
    </source>
</evidence>
<organism evidence="9 10">
    <name type="scientific">Hypsibius exemplaris</name>
    <name type="common">Freshwater tardigrade</name>
    <dbReference type="NCBI Taxonomy" id="2072580"/>
    <lineage>
        <taxon>Eukaryota</taxon>
        <taxon>Metazoa</taxon>
        <taxon>Ecdysozoa</taxon>
        <taxon>Tardigrada</taxon>
        <taxon>Eutardigrada</taxon>
        <taxon>Parachela</taxon>
        <taxon>Hypsibioidea</taxon>
        <taxon>Hypsibiidae</taxon>
        <taxon>Hypsibius</taxon>
    </lineage>
</organism>
<evidence type="ECO:0000256" key="3">
    <source>
        <dbReference type="ARBA" id="ARBA00022691"/>
    </source>
</evidence>
<feature type="active site" evidence="7">
    <location>
        <position position="89"/>
    </location>
</feature>
<evidence type="ECO:0000313" key="10">
    <source>
        <dbReference type="Proteomes" id="UP000192578"/>
    </source>
</evidence>
<dbReference type="InterPro" id="IPR050750">
    <property type="entry name" value="C5-MTase"/>
</dbReference>
<dbReference type="GO" id="GO:0032259">
    <property type="term" value="P:methylation"/>
    <property type="evidence" value="ECO:0007669"/>
    <property type="project" value="UniProtKB-KW"/>
</dbReference>
<dbReference type="Gene3D" id="3.40.50.150">
    <property type="entry name" value="Vaccinia Virus protein VP39"/>
    <property type="match status" value="1"/>
</dbReference>
<dbReference type="PANTHER" id="PTHR46098">
    <property type="entry name" value="TRNA (CYTOSINE(38)-C(5))-METHYLTRANSFERASE"/>
    <property type="match status" value="1"/>
</dbReference>
<evidence type="ECO:0000256" key="5">
    <source>
        <dbReference type="ARBA" id="ARBA00039681"/>
    </source>
</evidence>
<keyword evidence="2 7" id="KW-0808">Transferase</keyword>
<keyword evidence="3 7" id="KW-0949">S-adenosyl-L-methionine</keyword>
<protein>
    <recommendedName>
        <fullName evidence="5">tRNA (cytosine(38)-C(5))-methyltransferase</fullName>
        <ecNumber evidence="4">2.1.1.204</ecNumber>
    </recommendedName>
    <alternativeName>
        <fullName evidence="6">DNA (cytosine-5)-methyltransferase-like protein 2</fullName>
    </alternativeName>
</protein>
<name>A0A1W0X1P2_HYPEX</name>
<dbReference type="PROSITE" id="PS00095">
    <property type="entry name" value="C5_MTASE_2"/>
    <property type="match status" value="1"/>
</dbReference>
<evidence type="ECO:0000256" key="7">
    <source>
        <dbReference type="PROSITE-ProRule" id="PRU01016"/>
    </source>
</evidence>
<comment type="similarity">
    <text evidence="7 8">Belongs to the class I-like SAM-binding methyltransferase superfamily. C5-methyltransferase family.</text>
</comment>
<keyword evidence="1 7" id="KW-0489">Methyltransferase</keyword>
<accession>A0A1W0X1P2</accession>
<dbReference type="InterPro" id="IPR031303">
    <property type="entry name" value="C5_meth_CS"/>
</dbReference>
<dbReference type="PROSITE" id="PS51679">
    <property type="entry name" value="SAM_MT_C5"/>
    <property type="match status" value="1"/>
</dbReference>
<evidence type="ECO:0000313" key="9">
    <source>
        <dbReference type="EMBL" id="OQV21373.1"/>
    </source>
</evidence>
<dbReference type="EMBL" id="MTYJ01000023">
    <property type="protein sequence ID" value="OQV21373.1"/>
    <property type="molecule type" value="Genomic_DNA"/>
</dbReference>
<keyword evidence="10" id="KW-1185">Reference proteome</keyword>
<comment type="caution">
    <text evidence="9">The sequence shown here is derived from an EMBL/GenBank/DDBJ whole genome shotgun (WGS) entry which is preliminary data.</text>
</comment>
<gene>
    <name evidence="9" type="ORF">BV898_04582</name>
</gene>
<evidence type="ECO:0000256" key="8">
    <source>
        <dbReference type="RuleBase" id="RU000416"/>
    </source>
</evidence>
<dbReference type="InterPro" id="IPR029063">
    <property type="entry name" value="SAM-dependent_MTases_sf"/>
</dbReference>
<dbReference type="Proteomes" id="UP000192578">
    <property type="component" value="Unassembled WGS sequence"/>
</dbReference>
<dbReference type="AlphaFoldDB" id="A0A1W0X1P2"/>
<dbReference type="InterPro" id="IPR001525">
    <property type="entry name" value="C5_MeTfrase"/>
</dbReference>
<dbReference type="Gene3D" id="3.90.120.10">
    <property type="entry name" value="DNA Methylase, subunit A, domain 2"/>
    <property type="match status" value="1"/>
</dbReference>
<dbReference type="EC" id="2.1.1.204" evidence="4"/>
<dbReference type="NCBIfam" id="TIGR00675">
    <property type="entry name" value="dcm"/>
    <property type="match status" value="1"/>
</dbReference>
<dbReference type="GO" id="GO:0008168">
    <property type="term" value="F:methyltransferase activity"/>
    <property type="evidence" value="ECO:0007669"/>
    <property type="project" value="UniProtKB-KW"/>
</dbReference>
<proteinExistence type="inferred from homology"/>
<evidence type="ECO:0000256" key="6">
    <source>
        <dbReference type="ARBA" id="ARBA00042810"/>
    </source>
</evidence>
<sequence>MASRDVRQVRRVLELYAGIGGMHFALDEYFKSADEAGEEISIMAVDINPSAKLVYDANFPSAPLRQIDIRALKDAHFDGVWLMTLSPPCQPFSRNGNVLDVEDARCESFLFVLAMLARLTNPPENIIMENVKGFETSEACRQMRDVLRKQGYRFKEYLLSPIHFGIPNSRLRYYLTAWRDPADKSELPKELPPDELSEDSVKTVIDAGTNYSELDLRQFLHHSVEIEHSTPPSLLIPLDILAKYLMVLDIKFPTSTTTNCFTSGYGRYFKGTGSMFCPLPEHVFADLVKEYLAHPDDRSTLAAMKLRYFSPVEVAFLMGFPNCFVIPSVVAPRLAWRLLGNSLNVHVVSLLLKQLLRPTSTITTESVAHFRNKL</sequence>
<dbReference type="Pfam" id="PF00145">
    <property type="entry name" value="DNA_methylase"/>
    <property type="match status" value="1"/>
</dbReference>
<evidence type="ECO:0000256" key="4">
    <source>
        <dbReference type="ARBA" id="ARBA00039081"/>
    </source>
</evidence>
<dbReference type="GO" id="GO:0005634">
    <property type="term" value="C:nucleus"/>
    <property type="evidence" value="ECO:0007669"/>
    <property type="project" value="TreeGrafter"/>
</dbReference>
<dbReference type="PANTHER" id="PTHR46098:SF1">
    <property type="entry name" value="TRNA (CYTOSINE(38)-C(5))-METHYLTRANSFERASE"/>
    <property type="match status" value="1"/>
</dbReference>
<dbReference type="SUPFAM" id="SSF53335">
    <property type="entry name" value="S-adenosyl-L-methionine-dependent methyltransferases"/>
    <property type="match status" value="1"/>
</dbReference>
<dbReference type="PRINTS" id="PR00105">
    <property type="entry name" value="C5METTRFRASE"/>
</dbReference>
<dbReference type="OrthoDB" id="414133at2759"/>
<reference evidence="10" key="1">
    <citation type="submission" date="2017-01" db="EMBL/GenBank/DDBJ databases">
        <title>Comparative genomics of anhydrobiosis in the tardigrade Hypsibius dujardini.</title>
        <authorList>
            <person name="Yoshida Y."/>
            <person name="Koutsovoulos G."/>
            <person name="Laetsch D."/>
            <person name="Stevens L."/>
            <person name="Kumar S."/>
            <person name="Horikawa D."/>
            <person name="Ishino K."/>
            <person name="Komine S."/>
            <person name="Tomita M."/>
            <person name="Blaxter M."/>
            <person name="Arakawa K."/>
        </authorList>
    </citation>
    <scope>NUCLEOTIDE SEQUENCE [LARGE SCALE GENOMIC DNA]</scope>
    <source>
        <strain evidence="10">Z151</strain>
    </source>
</reference>
<evidence type="ECO:0000256" key="2">
    <source>
        <dbReference type="ARBA" id="ARBA00022679"/>
    </source>
</evidence>